<sequence length="161" mass="17577">MLVEISETLKATTRTETSNVCSSPDASVFKHVLASIQQQNESLKPESAVTKVGFSGPGDTSDRRNEYGDLKATSSGQVEETIQAIKKPSRGLGMLLGSTAKRKLHPDKKEPEEIQVQQIKSSVSLPFHAFSDRIEQIHQAATEPAKPLEITIVRNLLLIPS</sequence>
<reference evidence="3" key="1">
    <citation type="journal article" date="2023" name="Proc. Natl. Acad. Sci. U.S.A.">
        <title>Genomic and structural basis for evolution of tropane alkaloid biosynthesis.</title>
        <authorList>
            <person name="Wanga Y.-J."/>
            <person name="Taina T."/>
            <person name="Yua J.-Y."/>
            <person name="Lia J."/>
            <person name="Xua B."/>
            <person name="Chenc J."/>
            <person name="D'Auriad J.C."/>
            <person name="Huanga J.-P."/>
            <person name="Huanga S.-X."/>
        </authorList>
    </citation>
    <scope>NUCLEOTIDE SEQUENCE [LARGE SCALE GENOMIC DNA]</scope>
    <source>
        <strain evidence="3">cv. KIB-2019</strain>
    </source>
</reference>
<evidence type="ECO:0000313" key="2">
    <source>
        <dbReference type="EMBL" id="KAJ8573992.1"/>
    </source>
</evidence>
<name>A0A9Q1N1A1_9SOLA</name>
<evidence type="ECO:0000256" key="1">
    <source>
        <dbReference type="SAM" id="MobiDB-lite"/>
    </source>
</evidence>
<organism evidence="2 3">
    <name type="scientific">Anisodus acutangulus</name>
    <dbReference type="NCBI Taxonomy" id="402998"/>
    <lineage>
        <taxon>Eukaryota</taxon>
        <taxon>Viridiplantae</taxon>
        <taxon>Streptophyta</taxon>
        <taxon>Embryophyta</taxon>
        <taxon>Tracheophyta</taxon>
        <taxon>Spermatophyta</taxon>
        <taxon>Magnoliopsida</taxon>
        <taxon>eudicotyledons</taxon>
        <taxon>Gunneridae</taxon>
        <taxon>Pentapetalae</taxon>
        <taxon>asterids</taxon>
        <taxon>lamiids</taxon>
        <taxon>Solanales</taxon>
        <taxon>Solanaceae</taxon>
        <taxon>Solanoideae</taxon>
        <taxon>Hyoscyameae</taxon>
        <taxon>Anisodus</taxon>
    </lineage>
</organism>
<evidence type="ECO:0000313" key="3">
    <source>
        <dbReference type="Proteomes" id="UP001152561"/>
    </source>
</evidence>
<gene>
    <name evidence="2" type="ORF">K7X08_010503</name>
</gene>
<protein>
    <submittedName>
        <fullName evidence="2">Uncharacterized protein</fullName>
    </submittedName>
</protein>
<dbReference type="Proteomes" id="UP001152561">
    <property type="component" value="Unassembled WGS sequence"/>
</dbReference>
<proteinExistence type="predicted"/>
<comment type="caution">
    <text evidence="2">The sequence shown here is derived from an EMBL/GenBank/DDBJ whole genome shotgun (WGS) entry which is preliminary data.</text>
</comment>
<dbReference type="OrthoDB" id="2250022at2759"/>
<accession>A0A9Q1N1A1</accession>
<keyword evidence="3" id="KW-1185">Reference proteome</keyword>
<dbReference type="EMBL" id="JAJAGQ010000001">
    <property type="protein sequence ID" value="KAJ8573992.1"/>
    <property type="molecule type" value="Genomic_DNA"/>
</dbReference>
<feature type="region of interest" description="Disordered" evidence="1">
    <location>
        <begin position="44"/>
        <end position="66"/>
    </location>
</feature>
<dbReference type="AlphaFoldDB" id="A0A9Q1N1A1"/>